<evidence type="ECO:0000313" key="2">
    <source>
        <dbReference type="EMBL" id="NNH73818.1"/>
    </source>
</evidence>
<dbReference type="PROSITE" id="PS51257">
    <property type="entry name" value="PROKAR_LIPOPROTEIN"/>
    <property type="match status" value="1"/>
</dbReference>
<sequence>MNTGMRQWPLVAALVLAAGCSTSISGDAMPINADGDLPYARSLTETDRDRLGYYAMIRSLDPCGLLDMAALRDLGALRRFDAENTVNGCRAEIEVDRSDPTRSRLEVELSFVDDWDRTDWTTITVGGQSIGESVQNSPDQALGSNTCRSKIPFDGEYDLLLTVSRRTDEAACPQARTIVAATLPLLSQRPLRESSERKARHAISMHDPCGSFEPLAAAHTITLDRRTTPWSCVFYLDGDDDQAKRTITMSSTAMSRLERSSGGATATSVAGNAAIRSPLATVCEVEVAVGDPPDGNNYDPIAGSKSVTSTIVVRGPDCDSAAELADIAVTTYLHG</sequence>
<accession>A0A849C7U8</accession>
<gene>
    <name evidence="2" type="ORF">HLB23_28865</name>
</gene>
<proteinExistence type="predicted"/>
<dbReference type="AlphaFoldDB" id="A0A849C7U8"/>
<dbReference type="EMBL" id="JABELX010000011">
    <property type="protein sequence ID" value="NNH73818.1"/>
    <property type="molecule type" value="Genomic_DNA"/>
</dbReference>
<keyword evidence="3" id="KW-1185">Reference proteome</keyword>
<evidence type="ECO:0000256" key="1">
    <source>
        <dbReference type="SAM" id="SignalP"/>
    </source>
</evidence>
<feature type="signal peptide" evidence="1">
    <location>
        <begin position="1"/>
        <end position="28"/>
    </location>
</feature>
<reference evidence="2 3" key="1">
    <citation type="submission" date="2020-05" db="EMBL/GenBank/DDBJ databases">
        <title>MicrobeNet Type strains.</title>
        <authorList>
            <person name="Nicholson A.C."/>
        </authorList>
    </citation>
    <scope>NUCLEOTIDE SEQUENCE [LARGE SCALE GENOMIC DNA]</scope>
    <source>
        <strain evidence="2 3">JCM 3224</strain>
    </source>
</reference>
<organism evidence="2 3">
    <name type="scientific">Nocardia uniformis</name>
    <dbReference type="NCBI Taxonomy" id="53432"/>
    <lineage>
        <taxon>Bacteria</taxon>
        <taxon>Bacillati</taxon>
        <taxon>Actinomycetota</taxon>
        <taxon>Actinomycetes</taxon>
        <taxon>Mycobacteriales</taxon>
        <taxon>Nocardiaceae</taxon>
        <taxon>Nocardia</taxon>
    </lineage>
</organism>
<name>A0A849C7U8_9NOCA</name>
<feature type="chain" id="PRO_5038896969" evidence="1">
    <location>
        <begin position="29"/>
        <end position="335"/>
    </location>
</feature>
<protein>
    <submittedName>
        <fullName evidence="2">Uncharacterized protein</fullName>
    </submittedName>
</protein>
<keyword evidence="1" id="KW-0732">Signal</keyword>
<dbReference type="Proteomes" id="UP000586827">
    <property type="component" value="Unassembled WGS sequence"/>
</dbReference>
<dbReference type="RefSeq" id="WP_157552286.1">
    <property type="nucleotide sequence ID" value="NZ_JABELX010000011.1"/>
</dbReference>
<evidence type="ECO:0000313" key="3">
    <source>
        <dbReference type="Proteomes" id="UP000586827"/>
    </source>
</evidence>
<comment type="caution">
    <text evidence="2">The sequence shown here is derived from an EMBL/GenBank/DDBJ whole genome shotgun (WGS) entry which is preliminary data.</text>
</comment>